<dbReference type="Gene3D" id="3.40.50.720">
    <property type="entry name" value="NAD(P)-binding Rossmann-like Domain"/>
    <property type="match status" value="1"/>
</dbReference>
<evidence type="ECO:0000313" key="1">
    <source>
        <dbReference type="EMBL" id="KAF9443955.1"/>
    </source>
</evidence>
<name>A0A9P5X4M7_9AGAR</name>
<proteinExistence type="predicted"/>
<dbReference type="InterPro" id="IPR036291">
    <property type="entry name" value="NAD(P)-bd_dom_sf"/>
</dbReference>
<dbReference type="AlphaFoldDB" id="A0A9P5X4M7"/>
<organism evidence="1 2">
    <name type="scientific">Macrolepiota fuliginosa MF-IS2</name>
    <dbReference type="NCBI Taxonomy" id="1400762"/>
    <lineage>
        <taxon>Eukaryota</taxon>
        <taxon>Fungi</taxon>
        <taxon>Dikarya</taxon>
        <taxon>Basidiomycota</taxon>
        <taxon>Agaricomycotina</taxon>
        <taxon>Agaricomycetes</taxon>
        <taxon>Agaricomycetidae</taxon>
        <taxon>Agaricales</taxon>
        <taxon>Agaricineae</taxon>
        <taxon>Agaricaceae</taxon>
        <taxon>Macrolepiota</taxon>
    </lineage>
</organism>
<dbReference type="Proteomes" id="UP000807342">
    <property type="component" value="Unassembled WGS sequence"/>
</dbReference>
<gene>
    <name evidence="1" type="ORF">P691DRAFT_371854</name>
</gene>
<accession>A0A9P5X4M7</accession>
<reference evidence="1" key="1">
    <citation type="submission" date="2020-11" db="EMBL/GenBank/DDBJ databases">
        <authorList>
            <consortium name="DOE Joint Genome Institute"/>
            <person name="Ahrendt S."/>
            <person name="Riley R."/>
            <person name="Andreopoulos W."/>
            <person name="Labutti K."/>
            <person name="Pangilinan J."/>
            <person name="Ruiz-Duenas F.J."/>
            <person name="Barrasa J.M."/>
            <person name="Sanchez-Garcia M."/>
            <person name="Camarero S."/>
            <person name="Miyauchi S."/>
            <person name="Serrano A."/>
            <person name="Linde D."/>
            <person name="Babiker R."/>
            <person name="Drula E."/>
            <person name="Ayuso-Fernandez I."/>
            <person name="Pacheco R."/>
            <person name="Padilla G."/>
            <person name="Ferreira P."/>
            <person name="Barriuso J."/>
            <person name="Kellner H."/>
            <person name="Castanera R."/>
            <person name="Alfaro M."/>
            <person name="Ramirez L."/>
            <person name="Pisabarro A.G."/>
            <person name="Kuo A."/>
            <person name="Tritt A."/>
            <person name="Lipzen A."/>
            <person name="He G."/>
            <person name="Yan M."/>
            <person name="Ng V."/>
            <person name="Cullen D."/>
            <person name="Martin F."/>
            <person name="Rosso M.-N."/>
            <person name="Henrissat B."/>
            <person name="Hibbett D."/>
            <person name="Martinez A.T."/>
            <person name="Grigoriev I.V."/>
        </authorList>
    </citation>
    <scope>NUCLEOTIDE SEQUENCE</scope>
    <source>
        <strain evidence="1">MF-IS2</strain>
    </source>
</reference>
<dbReference type="EMBL" id="MU151419">
    <property type="protein sequence ID" value="KAF9443955.1"/>
    <property type="molecule type" value="Genomic_DNA"/>
</dbReference>
<comment type="caution">
    <text evidence="1">The sequence shown here is derived from an EMBL/GenBank/DDBJ whole genome shotgun (WGS) entry which is preliminary data.</text>
</comment>
<dbReference type="OrthoDB" id="9876299at2759"/>
<evidence type="ECO:0000313" key="2">
    <source>
        <dbReference type="Proteomes" id="UP000807342"/>
    </source>
</evidence>
<keyword evidence="2" id="KW-1185">Reference proteome</keyword>
<sequence>MNREWAQQHARFVPLLRKSDAPKSIPFSSAAASLKAYINLPAGYTCYGASKAAANHAARKIHYENEWISEPLYLLGLSHLWLNTMSTACFPLAPGIVKTEMGERCPRASSCADRDEQGSGGNNRVY</sequence>
<protein>
    <submittedName>
        <fullName evidence="1">Uncharacterized protein</fullName>
    </submittedName>
</protein>
<dbReference type="SUPFAM" id="SSF51735">
    <property type="entry name" value="NAD(P)-binding Rossmann-fold domains"/>
    <property type="match status" value="1"/>
</dbReference>